<dbReference type="InterPro" id="IPR058240">
    <property type="entry name" value="rSAM_sf"/>
</dbReference>
<dbReference type="InterPro" id="IPR013785">
    <property type="entry name" value="Aldolase_TIM"/>
</dbReference>
<reference evidence="3 4" key="1">
    <citation type="submission" date="2024-09" db="EMBL/GenBank/DDBJ databases">
        <authorList>
            <person name="D'Angelo T."/>
        </authorList>
    </citation>
    <scope>NUCLEOTIDE SEQUENCE [LARGE SCALE GENOMIC DNA]</scope>
    <source>
        <strain evidence="3">SAG AM-311-F02</strain>
    </source>
</reference>
<dbReference type="InterPro" id="IPR036034">
    <property type="entry name" value="PDZ_sf"/>
</dbReference>
<evidence type="ECO:0000256" key="1">
    <source>
        <dbReference type="SAM" id="MobiDB-lite"/>
    </source>
</evidence>
<dbReference type="InterPro" id="IPR007549">
    <property type="entry name" value="DUF512"/>
</dbReference>
<evidence type="ECO:0000313" key="3">
    <source>
        <dbReference type="EMBL" id="MFC1799543.1"/>
    </source>
</evidence>
<dbReference type="SUPFAM" id="SSF50156">
    <property type="entry name" value="PDZ domain-like"/>
    <property type="match status" value="1"/>
</dbReference>
<feature type="region of interest" description="Disordered" evidence="1">
    <location>
        <begin position="1"/>
        <end position="31"/>
    </location>
</feature>
<protein>
    <submittedName>
        <fullName evidence="3">DUF512 domain-containing protein</fullName>
    </submittedName>
</protein>
<dbReference type="SMART" id="SM00228">
    <property type="entry name" value="PDZ"/>
    <property type="match status" value="1"/>
</dbReference>
<name>A0ABV6YND3_UNCEI</name>
<dbReference type="Pfam" id="PF19238">
    <property type="entry name" value="Radical_SAM_2"/>
    <property type="match status" value="1"/>
</dbReference>
<keyword evidence="4" id="KW-1185">Reference proteome</keyword>
<dbReference type="Pfam" id="PF13180">
    <property type="entry name" value="PDZ_2"/>
    <property type="match status" value="1"/>
</dbReference>
<comment type="caution">
    <text evidence="3">The sequence shown here is derived from an EMBL/GenBank/DDBJ whole genome shotgun (WGS) entry which is preliminary data.</text>
</comment>
<accession>A0ABV6YND3</accession>
<proteinExistence type="predicted"/>
<feature type="domain" description="PDZ" evidence="2">
    <location>
        <begin position="1"/>
        <end position="83"/>
    </location>
</feature>
<evidence type="ECO:0000259" key="2">
    <source>
        <dbReference type="PROSITE" id="PS50106"/>
    </source>
</evidence>
<dbReference type="Pfam" id="PF04459">
    <property type="entry name" value="DUF512"/>
    <property type="match status" value="1"/>
</dbReference>
<dbReference type="InterPro" id="IPR045375">
    <property type="entry name" value="Put_radical_SAM-like_N"/>
</dbReference>
<gene>
    <name evidence="3" type="ORF">ACFL2Z_01345</name>
</gene>
<dbReference type="Proteomes" id="UP001594288">
    <property type="component" value="Unassembled WGS sequence"/>
</dbReference>
<dbReference type="Gene3D" id="3.20.20.70">
    <property type="entry name" value="Aldolase class I"/>
    <property type="match status" value="1"/>
</dbReference>
<sequence length="444" mass="48430">MGAPKGTKSGARTRTSRGVKVSHVEQKSPAAKAGLKTGDSIIEVNGKKVTDFLDVYVAAFEDRLALKVRRQGKEKSLQVKRVRGQSLGAELESGKPRVCTNNCVFCFLNQMPRGLRKDLYVKDEDYRFSFLHGNYLTLTNLKPADEKRIVDMHLWPLYVSVHSTDEDVRARLMGKKPGEDILGILDRLGNQGIGFHTQIVVVPGMNDGVKLGRTLADLCSRHDYVLSVSVVPVGLTCHREGLPPLKMVNSALAGEIVSIVQKFQDEMRRTTWRGVVYAADELFLLAGLPIPPGSYYDDYPQTDNGVGLMRMMLDSAEGIRLPAALKGKKVAFVTGALAAPHIEKIVSPLTERGFKVDVLAAANRLFGPMVTVSGLLSGKDLIDAVPDSGGYDAVMLPPSVLNADGVTLDDMTLKDMSDRLGLPVLVGDYDLKETLKRLKDELAG</sequence>
<dbReference type="PROSITE" id="PS50106">
    <property type="entry name" value="PDZ"/>
    <property type="match status" value="1"/>
</dbReference>
<dbReference type="InterPro" id="IPR001478">
    <property type="entry name" value="PDZ"/>
</dbReference>
<dbReference type="EMBL" id="JBHPEI010000012">
    <property type="protein sequence ID" value="MFC1799543.1"/>
    <property type="molecule type" value="Genomic_DNA"/>
</dbReference>
<organism evidence="3 4">
    <name type="scientific">Eiseniibacteriota bacterium</name>
    <dbReference type="NCBI Taxonomy" id="2212470"/>
    <lineage>
        <taxon>Bacteria</taxon>
        <taxon>Candidatus Eiseniibacteriota</taxon>
    </lineage>
</organism>
<dbReference type="Gene3D" id="2.30.42.10">
    <property type="match status" value="1"/>
</dbReference>
<evidence type="ECO:0000313" key="4">
    <source>
        <dbReference type="Proteomes" id="UP001594288"/>
    </source>
</evidence>
<dbReference type="SUPFAM" id="SSF102114">
    <property type="entry name" value="Radical SAM enzymes"/>
    <property type="match status" value="1"/>
</dbReference>